<dbReference type="InterPro" id="IPR005612">
    <property type="entry name" value="CCAAT-binding_factor"/>
</dbReference>
<dbReference type="InterPro" id="IPR011501">
    <property type="entry name" value="Noc3_N"/>
</dbReference>
<dbReference type="PANTHER" id="PTHR14428">
    <property type="entry name" value="NUCLEOLAR COMPLEX PROTEIN 3"/>
    <property type="match status" value="1"/>
</dbReference>
<feature type="region of interest" description="Disordered" evidence="7">
    <location>
        <begin position="43"/>
        <end position="135"/>
    </location>
</feature>
<dbReference type="PANTHER" id="PTHR14428:SF5">
    <property type="entry name" value="NUCLEOLAR COMPLEX PROTEIN 3 HOMOLOG"/>
    <property type="match status" value="1"/>
</dbReference>
<feature type="coiled-coil region" evidence="6">
    <location>
        <begin position="565"/>
        <end position="592"/>
    </location>
</feature>
<feature type="domain" description="Nucleolar complex-associated protein 3 N-terminal" evidence="9">
    <location>
        <begin position="141"/>
        <end position="233"/>
    </location>
</feature>
<feature type="compositionally biased region" description="Basic residues" evidence="7">
    <location>
        <begin position="1"/>
        <end position="12"/>
    </location>
</feature>
<feature type="compositionally biased region" description="Basic and acidic residues" evidence="7">
    <location>
        <begin position="372"/>
        <end position="381"/>
    </location>
</feature>
<feature type="compositionally biased region" description="Basic and acidic residues" evidence="7">
    <location>
        <begin position="54"/>
        <end position="64"/>
    </location>
</feature>
<feature type="compositionally biased region" description="Basic residues" evidence="7">
    <location>
        <begin position="382"/>
        <end position="395"/>
    </location>
</feature>
<evidence type="ECO:0000313" key="10">
    <source>
        <dbReference type="EMBL" id="CAK7263804.1"/>
    </source>
</evidence>
<keyword evidence="5" id="KW-0690">Ribosome biogenesis</keyword>
<comment type="subcellular location">
    <subcellularLocation>
        <location evidence="1 5">Nucleus</location>
        <location evidence="1 5">Nucleolus</location>
    </subcellularLocation>
</comment>
<keyword evidence="11" id="KW-1185">Reference proteome</keyword>
<organism evidence="10 11">
    <name type="scientific">Sporothrix epigloea</name>
    <dbReference type="NCBI Taxonomy" id="1892477"/>
    <lineage>
        <taxon>Eukaryota</taxon>
        <taxon>Fungi</taxon>
        <taxon>Dikarya</taxon>
        <taxon>Ascomycota</taxon>
        <taxon>Pezizomycotina</taxon>
        <taxon>Sordariomycetes</taxon>
        <taxon>Sordariomycetidae</taxon>
        <taxon>Ophiostomatales</taxon>
        <taxon>Ophiostomataceae</taxon>
        <taxon>Sporothrix</taxon>
    </lineage>
</organism>
<reference evidence="10 11" key="1">
    <citation type="submission" date="2024-01" db="EMBL/GenBank/DDBJ databases">
        <authorList>
            <person name="Allen C."/>
            <person name="Tagirdzhanova G."/>
        </authorList>
    </citation>
    <scope>NUCLEOTIDE SEQUENCE [LARGE SCALE GENOMIC DNA]</scope>
    <source>
        <strain evidence="10 11">CBS 119000</strain>
    </source>
</reference>
<keyword evidence="4" id="KW-0539">Nucleus</keyword>
<name>A0ABP0D7G9_9PEZI</name>
<proteinExistence type="inferred from homology"/>
<evidence type="ECO:0000313" key="11">
    <source>
        <dbReference type="Proteomes" id="UP001642502"/>
    </source>
</evidence>
<dbReference type="Pfam" id="PF03914">
    <property type="entry name" value="CBF"/>
    <property type="match status" value="1"/>
</dbReference>
<dbReference type="EMBL" id="CAWUON010000004">
    <property type="protein sequence ID" value="CAK7263804.1"/>
    <property type="molecule type" value="Genomic_DNA"/>
</dbReference>
<sequence length="732" mass="80486">MASRELKRRRVGPPRAGGDDGPNGIDKSFMKNAASWSLEENYAERSLKRSKKAARAEKVSDRLPIRTADGVMRPSTNGAVEDVPASDAESDSPFGDDSDDDEKNAAAAKKNSIKDDSGDKKAAARIQAQKRLPERQQIQNAKEELAKLALKLNENPEENSASFKLLAQVSQQYTSITVQKMCLATQLAVYKDVIPGYRIRAFGEEAVPGERLSSDVRRIRAYEQSLLAGYQGFLRELMRLSKLRPSQASHKGSTDGKQAKDARNVNSLADAALSCACSLLTSVPHFNFREDLLKIIAGKLSMRRVDASFVKCRAALETLFREDDEGRPSMEAVAMLAKMMKARDYWVDESVPNTFLHLRLLSEFSGKGSQDSVDRASDGSAKKNKKEFRTKRQRKMMKEQKALDRDMAQADALVAHEERDRMQSETLKLVFATYFRILKLRTPHLMGAVLEGLAKYAHLINQNFFGDLLEALKDLIRYSGEDATRGAGGTDGDNQEGDAASGGNEDDEADFAVARNPSREALLCTVTAYALLAGQDAHNAASDLHLDLSFFTTNLFGSLYPLALSPDIEKRANSLQQRLADAQEAASSAAAAEAAALSQKHGAKVNLQTTTVLLIRCLTAVLLPHYNIRSVPPLRLAAFTKQIMSASLHVPEKSSQALLALLYDVAHTHSKKIGALWNTEERKGDGTFNPLSETAEASNPFAATVWEGELLRKHYCPKVREGIKALEKNVTI</sequence>
<feature type="compositionally biased region" description="Acidic residues" evidence="7">
    <location>
        <begin position="88"/>
        <end position="102"/>
    </location>
</feature>
<dbReference type="InterPro" id="IPR016903">
    <property type="entry name" value="Nucleolar_cplx-assoc_3"/>
</dbReference>
<evidence type="ECO:0000259" key="8">
    <source>
        <dbReference type="Pfam" id="PF03914"/>
    </source>
</evidence>
<evidence type="ECO:0000256" key="6">
    <source>
        <dbReference type="SAM" id="Coils"/>
    </source>
</evidence>
<comment type="caution">
    <text evidence="10">The sequence shown here is derived from an EMBL/GenBank/DDBJ whole genome shotgun (WGS) entry which is preliminary data.</text>
</comment>
<dbReference type="Proteomes" id="UP001642502">
    <property type="component" value="Unassembled WGS sequence"/>
</dbReference>
<feature type="compositionally biased region" description="Basic and acidic residues" evidence="7">
    <location>
        <begin position="112"/>
        <end position="122"/>
    </location>
</feature>
<protein>
    <recommendedName>
        <fullName evidence="5">Nucleolar complex-associated protein 3</fullName>
    </recommendedName>
</protein>
<feature type="domain" description="CCAAT-binding factor" evidence="8">
    <location>
        <begin position="521"/>
        <end position="721"/>
    </location>
</feature>
<comment type="function">
    <text evidence="5">Required for synthesis of 60S ribosomal subunits and the transport of pre-ribosomes from the nucleoplasm to the cytoplasm.</text>
</comment>
<accession>A0ABP0D7G9</accession>
<dbReference type="PIRSF" id="PIRSF028977">
    <property type="entry name" value="Nucleolar_complex_p3"/>
    <property type="match status" value="1"/>
</dbReference>
<evidence type="ECO:0000256" key="1">
    <source>
        <dbReference type="ARBA" id="ARBA00004604"/>
    </source>
</evidence>
<comment type="similarity">
    <text evidence="2 5">Belongs to the CBF/MAK21 family.</text>
</comment>
<dbReference type="Pfam" id="PF07540">
    <property type="entry name" value="NOC3p"/>
    <property type="match status" value="1"/>
</dbReference>
<evidence type="ECO:0000256" key="5">
    <source>
        <dbReference type="PIRNR" id="PIRNR028977"/>
    </source>
</evidence>
<evidence type="ECO:0000259" key="9">
    <source>
        <dbReference type="Pfam" id="PF07540"/>
    </source>
</evidence>
<keyword evidence="3 6" id="KW-0175">Coiled coil</keyword>
<gene>
    <name evidence="10" type="ORF">SEPCBS119000_000677</name>
</gene>
<feature type="region of interest" description="Disordered" evidence="7">
    <location>
        <begin position="1"/>
        <end position="28"/>
    </location>
</feature>
<evidence type="ECO:0000256" key="7">
    <source>
        <dbReference type="SAM" id="MobiDB-lite"/>
    </source>
</evidence>
<evidence type="ECO:0000256" key="4">
    <source>
        <dbReference type="ARBA" id="ARBA00023242"/>
    </source>
</evidence>
<feature type="region of interest" description="Disordered" evidence="7">
    <location>
        <begin position="367"/>
        <end position="402"/>
    </location>
</feature>
<evidence type="ECO:0000256" key="3">
    <source>
        <dbReference type="ARBA" id="ARBA00023054"/>
    </source>
</evidence>
<feature type="region of interest" description="Disordered" evidence="7">
    <location>
        <begin position="483"/>
        <end position="507"/>
    </location>
</feature>
<evidence type="ECO:0000256" key="2">
    <source>
        <dbReference type="ARBA" id="ARBA00007797"/>
    </source>
</evidence>